<reference evidence="2 3" key="1">
    <citation type="submission" date="2021-06" db="EMBL/GenBank/DDBJ databases">
        <title>Caerostris darwini draft genome.</title>
        <authorList>
            <person name="Kono N."/>
            <person name="Arakawa K."/>
        </authorList>
    </citation>
    <scope>NUCLEOTIDE SEQUENCE [LARGE SCALE GENOMIC DNA]</scope>
</reference>
<evidence type="ECO:0000256" key="1">
    <source>
        <dbReference type="SAM" id="MobiDB-lite"/>
    </source>
</evidence>
<proteinExistence type="predicted"/>
<feature type="region of interest" description="Disordered" evidence="1">
    <location>
        <begin position="1"/>
        <end position="20"/>
    </location>
</feature>
<gene>
    <name evidence="2" type="ORF">CDAR_109721</name>
</gene>
<organism evidence="2 3">
    <name type="scientific">Caerostris darwini</name>
    <dbReference type="NCBI Taxonomy" id="1538125"/>
    <lineage>
        <taxon>Eukaryota</taxon>
        <taxon>Metazoa</taxon>
        <taxon>Ecdysozoa</taxon>
        <taxon>Arthropoda</taxon>
        <taxon>Chelicerata</taxon>
        <taxon>Arachnida</taxon>
        <taxon>Araneae</taxon>
        <taxon>Araneomorphae</taxon>
        <taxon>Entelegynae</taxon>
        <taxon>Araneoidea</taxon>
        <taxon>Araneidae</taxon>
        <taxon>Caerostris</taxon>
    </lineage>
</organism>
<dbReference type="EMBL" id="BPLQ01008433">
    <property type="protein sequence ID" value="GIY37219.1"/>
    <property type="molecule type" value="Genomic_DNA"/>
</dbReference>
<evidence type="ECO:0000313" key="2">
    <source>
        <dbReference type="EMBL" id="GIY37219.1"/>
    </source>
</evidence>
<feature type="compositionally biased region" description="Basic and acidic residues" evidence="1">
    <location>
        <begin position="1"/>
        <end position="11"/>
    </location>
</feature>
<keyword evidence="3" id="KW-1185">Reference proteome</keyword>
<accession>A0AAV4ST78</accession>
<name>A0AAV4ST78_9ARAC</name>
<dbReference type="AlphaFoldDB" id="A0AAV4ST78"/>
<dbReference type="Proteomes" id="UP001054837">
    <property type="component" value="Unassembled WGS sequence"/>
</dbReference>
<protein>
    <submittedName>
        <fullName evidence="2">Uncharacterized protein</fullName>
    </submittedName>
</protein>
<sequence length="102" mass="11792">MEWKKYQKRSEEDEEISKPFRMPRTPQALLQISRIHFYDKTVVLGKTSGKYKGGGNIEVEFLEKRCYFGEDIIESVYIDSSDIPTNIESKQAGICFPFCQSG</sequence>
<evidence type="ECO:0000313" key="3">
    <source>
        <dbReference type="Proteomes" id="UP001054837"/>
    </source>
</evidence>
<comment type="caution">
    <text evidence="2">The sequence shown here is derived from an EMBL/GenBank/DDBJ whole genome shotgun (WGS) entry which is preliminary data.</text>
</comment>